<accession>A0A4Z1FMT1</accession>
<feature type="compositionally biased region" description="Polar residues" evidence="1">
    <location>
        <begin position="88"/>
        <end position="100"/>
    </location>
</feature>
<feature type="region of interest" description="Disordered" evidence="1">
    <location>
        <begin position="1"/>
        <end position="157"/>
    </location>
</feature>
<evidence type="ECO:0000313" key="3">
    <source>
        <dbReference type="Proteomes" id="UP000297910"/>
    </source>
</evidence>
<feature type="region of interest" description="Disordered" evidence="1">
    <location>
        <begin position="454"/>
        <end position="494"/>
    </location>
</feature>
<reference evidence="2 3" key="1">
    <citation type="submission" date="2017-12" db="EMBL/GenBank/DDBJ databases">
        <title>Comparative genomics of Botrytis spp.</title>
        <authorList>
            <person name="Valero-Jimenez C.A."/>
            <person name="Tapia P."/>
            <person name="Veloso J."/>
            <person name="Silva-Moreno E."/>
            <person name="Staats M."/>
            <person name="Valdes J.H."/>
            <person name="Van Kan J.A.L."/>
        </authorList>
    </citation>
    <scope>NUCLEOTIDE SEQUENCE [LARGE SCALE GENOMIC DNA]</scope>
    <source>
        <strain evidence="2 3">Bp0003</strain>
    </source>
</reference>
<proteinExistence type="predicted"/>
<feature type="compositionally biased region" description="Low complexity" evidence="1">
    <location>
        <begin position="507"/>
        <end position="526"/>
    </location>
</feature>
<feature type="compositionally biased region" description="Polar residues" evidence="1">
    <location>
        <begin position="543"/>
        <end position="552"/>
    </location>
</feature>
<feature type="compositionally biased region" description="Polar residues" evidence="1">
    <location>
        <begin position="1"/>
        <end position="10"/>
    </location>
</feature>
<feature type="region of interest" description="Disordered" evidence="1">
    <location>
        <begin position="625"/>
        <end position="690"/>
    </location>
</feature>
<comment type="caution">
    <text evidence="2">The sequence shown here is derived from an EMBL/GenBank/DDBJ whole genome shotgun (WGS) entry which is preliminary data.</text>
</comment>
<feature type="compositionally biased region" description="Basic residues" evidence="1">
    <location>
        <begin position="70"/>
        <end position="81"/>
    </location>
</feature>
<dbReference type="AlphaFoldDB" id="A0A4Z1FMT1"/>
<protein>
    <recommendedName>
        <fullName evidence="4">Myb-like domain-containing protein</fullName>
    </recommendedName>
</protein>
<feature type="region of interest" description="Disordered" evidence="1">
    <location>
        <begin position="371"/>
        <end position="424"/>
    </location>
</feature>
<feature type="compositionally biased region" description="Polar residues" evidence="1">
    <location>
        <begin position="625"/>
        <end position="636"/>
    </location>
</feature>
<dbReference type="EMBL" id="PQXI01000070">
    <property type="protein sequence ID" value="TGO25926.1"/>
    <property type="molecule type" value="Genomic_DNA"/>
</dbReference>
<gene>
    <name evidence="2" type="ORF">BPAE_0070g00460</name>
</gene>
<feature type="compositionally biased region" description="Basic and acidic residues" evidence="1">
    <location>
        <begin position="136"/>
        <end position="147"/>
    </location>
</feature>
<dbReference type="Proteomes" id="UP000297910">
    <property type="component" value="Unassembled WGS sequence"/>
</dbReference>
<name>A0A4Z1FMT1_9HELO</name>
<organism evidence="2 3">
    <name type="scientific">Botrytis paeoniae</name>
    <dbReference type="NCBI Taxonomy" id="278948"/>
    <lineage>
        <taxon>Eukaryota</taxon>
        <taxon>Fungi</taxon>
        <taxon>Dikarya</taxon>
        <taxon>Ascomycota</taxon>
        <taxon>Pezizomycotina</taxon>
        <taxon>Leotiomycetes</taxon>
        <taxon>Helotiales</taxon>
        <taxon>Sclerotiniaceae</taxon>
        <taxon>Botrytis</taxon>
    </lineage>
</organism>
<evidence type="ECO:0008006" key="4">
    <source>
        <dbReference type="Google" id="ProtNLM"/>
    </source>
</evidence>
<feature type="region of interest" description="Disordered" evidence="1">
    <location>
        <begin position="507"/>
        <end position="591"/>
    </location>
</feature>
<sequence length="770" mass="86873">MEQYSSTNSFGKRDNDDPPRRQEYRLRSQREMWENHQDSNGQRYDRNQPRRVVDRYRPSYRRGNTYFPRVPHRNHVARHPSRLGPGTRETTTQGSQTSRFDTARTSLSSATTSAGASEELDSAPMVSYPAEAAPSPEKEEAPSSRAEDEYELLSEHAGGPLRRFTKRMCDVITETITESSGDYMSAIEVLSRACNNVAMKTGKILEIHDCWLYWHKKGMQRDIAPRWPENLDDVDKEVEKYRQLKTAKSDSARAVYAAPLATAPVTSGSSATAGTTETVTAPGPARTFKYWPQEEKDFLFEMVKKRQKVQHLVKTKGLWTRVGAAMRREGYTRTSEEYREWFEKHGRRYFNYDETVYYSRPGDRRVSAGRMQHGVMTPEDSPVGDANRRRRGVSQLNSGRVRPRASMAQRSPRTPRTPKPVKPRMSSVVLHDMNSLANGYRIVDKTAKKAEEYPLQLITPSTGQRFEPFTTEPREAYDPPPSPVASPPGSPLLVTEDEPQIERDLVPSAWNSPSSRSSPEPAPTAAQSTMPEETKSPEETLKSSETMTSNEGIYSGDPTMSDERVYSGETMPEEVNDTSSSQPNETEDGIEWIGEEWGFATPPTMRPSGTDDMAQIDNHIDFESSLISATTDSSDPYTFATPPSFDDSLTPNETTEEAPLFQPGSTSDVESENNNSSESEAQLLREQQERTDLEISNLRANYLRIKEAGDDDRKKLDDTAQELDILILRRAEQLESQTANLAEIQRIEAELKEKNKVKQVLSVALEVLGF</sequence>
<evidence type="ECO:0000313" key="2">
    <source>
        <dbReference type="EMBL" id="TGO25926.1"/>
    </source>
</evidence>
<feature type="compositionally biased region" description="Low complexity" evidence="1">
    <location>
        <begin position="103"/>
        <end position="117"/>
    </location>
</feature>
<feature type="compositionally biased region" description="Pro residues" evidence="1">
    <location>
        <begin position="478"/>
        <end position="490"/>
    </location>
</feature>
<feature type="compositionally biased region" description="Basic and acidic residues" evidence="1">
    <location>
        <begin position="532"/>
        <end position="542"/>
    </location>
</feature>
<evidence type="ECO:0000256" key="1">
    <source>
        <dbReference type="SAM" id="MobiDB-lite"/>
    </source>
</evidence>
<feature type="compositionally biased region" description="Basic and acidic residues" evidence="1">
    <location>
        <begin position="11"/>
        <end position="57"/>
    </location>
</feature>
<keyword evidence="3" id="KW-1185">Reference proteome</keyword>